<feature type="domain" description="Flagellar basal body rod protein N-terminal" evidence="2">
    <location>
        <begin position="5"/>
        <end position="35"/>
    </location>
</feature>
<dbReference type="EMBL" id="JOTP01000003">
    <property type="protein sequence ID" value="KEP27621.1"/>
    <property type="molecule type" value="Genomic_DNA"/>
</dbReference>
<dbReference type="RefSeq" id="WP_034318395.1">
    <property type="nucleotide sequence ID" value="NZ_JBCMYH010000004.1"/>
</dbReference>
<evidence type="ECO:0000313" key="4">
    <source>
        <dbReference type="EMBL" id="KEP27621.1"/>
    </source>
</evidence>
<comment type="caution">
    <text evidence="4">The sequence shown here is derived from an EMBL/GenBank/DDBJ whole genome shotgun (WGS) entry which is preliminary data.</text>
</comment>
<keyword evidence="4" id="KW-0282">Flagellum</keyword>
<comment type="similarity">
    <text evidence="1">Belongs to the flagella basal body rod proteins family.</text>
</comment>
<dbReference type="GO" id="GO:0009288">
    <property type="term" value="C:bacterial-type flagellum"/>
    <property type="evidence" value="ECO:0007669"/>
    <property type="project" value="TreeGrafter"/>
</dbReference>
<sequence length="279" mass="30495">MLKGLYTATSAMIAQERRTEMLSNNIANANTPGYKADEGAMRAFPEMLLSRMESGRFQTSSGKGFNVPQQTPIGGINTGTYMQELIPQFTQGTLKTTDQTTDVALVENNVPINPETNQKSALFYAVNTPEGVRYTKSSSITLNAQNQLTINGRALLSVTGQPITVQSENFKVNADGTVSENGQNLGQIDVRVAMDTRNLAREGNDLYRTADNQPLPSAVNNGQMSYSLSQGVSELSNVDVTKSYTEMTTAYRAFETNQKVVQAYDKSLEKAVNEIGRVY</sequence>
<keyword evidence="5" id="KW-1185">Reference proteome</keyword>
<dbReference type="AlphaFoldDB" id="A0A081LEE5"/>
<reference evidence="4 5" key="1">
    <citation type="submission" date="2012-09" db="EMBL/GenBank/DDBJ databases">
        <title>Genome Sequence of Bacillus sp. DW5-4.</title>
        <authorList>
            <person name="Lai Q."/>
            <person name="Liu Y."/>
            <person name="Shao Z."/>
        </authorList>
    </citation>
    <scope>NUCLEOTIDE SEQUENCE [LARGE SCALE GENOMIC DNA]</scope>
    <source>
        <strain evidence="4 5">DW5-4</strain>
    </source>
</reference>
<protein>
    <submittedName>
        <fullName evidence="4">Flagellar basal body rod protein FlgC</fullName>
    </submittedName>
</protein>
<keyword evidence="4" id="KW-0969">Cilium</keyword>
<gene>
    <name evidence="4" type="ORF">BA70_10855</name>
</gene>
<feature type="domain" description="Flagellar basal-body/hook protein C-terminal" evidence="3">
    <location>
        <begin position="230"/>
        <end position="273"/>
    </location>
</feature>
<dbReference type="Proteomes" id="UP000028091">
    <property type="component" value="Unassembled WGS sequence"/>
</dbReference>
<accession>A0A081LEE5</accession>
<dbReference type="eggNOG" id="COG4786">
    <property type="taxonomic scope" value="Bacteria"/>
</dbReference>
<evidence type="ECO:0000259" key="2">
    <source>
        <dbReference type="Pfam" id="PF00460"/>
    </source>
</evidence>
<dbReference type="SUPFAM" id="SSF117143">
    <property type="entry name" value="Flagellar hook protein flgE"/>
    <property type="match status" value="1"/>
</dbReference>
<dbReference type="OrthoDB" id="9800375at2"/>
<dbReference type="InterPro" id="IPR019776">
    <property type="entry name" value="Flagellar_basal_body_rod_CS"/>
</dbReference>
<organism evidence="4 5">
    <name type="scientific">Bacillus zhangzhouensis</name>
    <dbReference type="NCBI Taxonomy" id="1178540"/>
    <lineage>
        <taxon>Bacteria</taxon>
        <taxon>Bacillati</taxon>
        <taxon>Bacillota</taxon>
        <taxon>Bacilli</taxon>
        <taxon>Bacillales</taxon>
        <taxon>Bacillaceae</taxon>
        <taxon>Bacillus</taxon>
    </lineage>
</organism>
<dbReference type="InterPro" id="IPR037925">
    <property type="entry name" value="FlgE/F/G-like"/>
</dbReference>
<keyword evidence="4" id="KW-0966">Cell projection</keyword>
<dbReference type="PROSITE" id="PS00588">
    <property type="entry name" value="FLAGELLA_BB_ROD"/>
    <property type="match status" value="1"/>
</dbReference>
<proteinExistence type="inferred from homology"/>
<dbReference type="InterPro" id="IPR010930">
    <property type="entry name" value="Flg_bb/hook_C_dom"/>
</dbReference>
<evidence type="ECO:0000313" key="5">
    <source>
        <dbReference type="Proteomes" id="UP000028091"/>
    </source>
</evidence>
<dbReference type="GO" id="GO:0071978">
    <property type="term" value="P:bacterial-type flagellum-dependent swarming motility"/>
    <property type="evidence" value="ECO:0007669"/>
    <property type="project" value="TreeGrafter"/>
</dbReference>
<dbReference type="PANTHER" id="PTHR30435">
    <property type="entry name" value="FLAGELLAR PROTEIN"/>
    <property type="match status" value="1"/>
</dbReference>
<dbReference type="PANTHER" id="PTHR30435:SF19">
    <property type="entry name" value="FLAGELLAR BASAL-BODY ROD PROTEIN FLGG"/>
    <property type="match status" value="1"/>
</dbReference>
<dbReference type="Pfam" id="PF06429">
    <property type="entry name" value="Flg_bbr_C"/>
    <property type="match status" value="1"/>
</dbReference>
<evidence type="ECO:0000256" key="1">
    <source>
        <dbReference type="ARBA" id="ARBA00009677"/>
    </source>
</evidence>
<dbReference type="InterPro" id="IPR001444">
    <property type="entry name" value="Flag_bb_rod_N"/>
</dbReference>
<dbReference type="Pfam" id="PF00460">
    <property type="entry name" value="Flg_bb_rod"/>
    <property type="match status" value="1"/>
</dbReference>
<evidence type="ECO:0000259" key="3">
    <source>
        <dbReference type="Pfam" id="PF06429"/>
    </source>
</evidence>
<name>A0A081LEE5_9BACI</name>